<sequence>MSIRHNETIPQHRTRPTRNPYKSLRNDLPNRADRMVIVDNARTSQLIAS</sequence>
<accession>A0A6V7HH62</accession>
<evidence type="ECO:0000313" key="2">
    <source>
        <dbReference type="EMBL" id="CAD1478923.1"/>
    </source>
</evidence>
<comment type="caution">
    <text evidence="2">The sequence shown here is derived from an EMBL/GenBank/DDBJ whole genome shotgun (WGS) entry which is preliminary data.</text>
</comment>
<evidence type="ECO:0000313" key="3">
    <source>
        <dbReference type="Proteomes" id="UP000752696"/>
    </source>
</evidence>
<proteinExistence type="predicted"/>
<dbReference type="EMBL" id="CAJDYZ010011117">
    <property type="protein sequence ID" value="CAD1478923.1"/>
    <property type="molecule type" value="Genomic_DNA"/>
</dbReference>
<feature type="region of interest" description="Disordered" evidence="1">
    <location>
        <begin position="1"/>
        <end position="29"/>
    </location>
</feature>
<protein>
    <submittedName>
        <fullName evidence="2">Uncharacterized protein</fullName>
    </submittedName>
</protein>
<feature type="non-terminal residue" evidence="2">
    <location>
        <position position="49"/>
    </location>
</feature>
<gene>
    <name evidence="2" type="ORF">MHI_LOCUS833305</name>
</gene>
<keyword evidence="3" id="KW-1185">Reference proteome</keyword>
<evidence type="ECO:0000256" key="1">
    <source>
        <dbReference type="SAM" id="MobiDB-lite"/>
    </source>
</evidence>
<organism evidence="2 3">
    <name type="scientific">Heterotrigona itama</name>
    <dbReference type="NCBI Taxonomy" id="395501"/>
    <lineage>
        <taxon>Eukaryota</taxon>
        <taxon>Metazoa</taxon>
        <taxon>Ecdysozoa</taxon>
        <taxon>Arthropoda</taxon>
        <taxon>Hexapoda</taxon>
        <taxon>Insecta</taxon>
        <taxon>Pterygota</taxon>
        <taxon>Neoptera</taxon>
        <taxon>Endopterygota</taxon>
        <taxon>Hymenoptera</taxon>
        <taxon>Apocrita</taxon>
        <taxon>Aculeata</taxon>
        <taxon>Apoidea</taxon>
        <taxon>Anthophila</taxon>
        <taxon>Apidae</taxon>
        <taxon>Heterotrigona</taxon>
    </lineage>
</organism>
<dbReference type="Proteomes" id="UP000752696">
    <property type="component" value="Unassembled WGS sequence"/>
</dbReference>
<dbReference type="AlphaFoldDB" id="A0A6V7HH62"/>
<reference evidence="2" key="1">
    <citation type="submission" date="2020-07" db="EMBL/GenBank/DDBJ databases">
        <authorList>
            <person name="Nazaruddin N."/>
        </authorList>
    </citation>
    <scope>NUCLEOTIDE SEQUENCE</scope>
</reference>
<name>A0A6V7HH62_9HYME</name>